<protein>
    <submittedName>
        <fullName evidence="2">Uncharacterized protein</fullName>
    </submittedName>
</protein>
<feature type="transmembrane region" description="Helical" evidence="1">
    <location>
        <begin position="89"/>
        <end position="106"/>
    </location>
</feature>
<dbReference type="STRING" id="882083.SacmaDRAFT_2620"/>
<sequence>MTKGRRGLAATLGALVGLAGHGLATGLLTQTATPLPWWAYVTWLAAGVLSGWLAATYVNPAGGLATGCTSCGRVAILTIPMSILLASQASLPTSVLAVLLLAFGLAQRLRTGDACAVPVAEPAAATAQQERDSEGGRS</sequence>
<dbReference type="Proteomes" id="UP000004926">
    <property type="component" value="Chromosome"/>
</dbReference>
<evidence type="ECO:0000256" key="1">
    <source>
        <dbReference type="SAM" id="Phobius"/>
    </source>
</evidence>
<keyword evidence="3" id="KW-1185">Reference proteome</keyword>
<dbReference type="HOGENOM" id="CLU_1853781_0_0_11"/>
<keyword evidence="1" id="KW-0472">Membrane</keyword>
<proteinExistence type="predicted"/>
<dbReference type="EMBL" id="CM001439">
    <property type="protein sequence ID" value="EHR50862.1"/>
    <property type="molecule type" value="Genomic_DNA"/>
</dbReference>
<dbReference type="OrthoDB" id="3699931at2"/>
<evidence type="ECO:0000313" key="2">
    <source>
        <dbReference type="EMBL" id="EHR50862.1"/>
    </source>
</evidence>
<dbReference type="AlphaFoldDB" id="H5X0R6"/>
<feature type="transmembrane region" description="Helical" evidence="1">
    <location>
        <begin position="36"/>
        <end position="55"/>
    </location>
</feature>
<dbReference type="RefSeq" id="WP_009154247.1">
    <property type="nucleotide sequence ID" value="NZ_CM001439.1"/>
</dbReference>
<accession>H5X0R6</accession>
<name>H5X0R6_9PSEU</name>
<evidence type="ECO:0000313" key="3">
    <source>
        <dbReference type="Proteomes" id="UP000004926"/>
    </source>
</evidence>
<organism evidence="2 3">
    <name type="scientific">Saccharomonospora marina XMU15</name>
    <dbReference type="NCBI Taxonomy" id="882083"/>
    <lineage>
        <taxon>Bacteria</taxon>
        <taxon>Bacillati</taxon>
        <taxon>Actinomycetota</taxon>
        <taxon>Actinomycetes</taxon>
        <taxon>Pseudonocardiales</taxon>
        <taxon>Pseudonocardiaceae</taxon>
        <taxon>Saccharomonospora</taxon>
    </lineage>
</organism>
<gene>
    <name evidence="2" type="ORF">SacmaDRAFT_2620</name>
</gene>
<reference evidence="2 3" key="1">
    <citation type="journal article" date="2012" name="Stand. Genomic Sci.">
        <title>Genome sequence of the ocean sediment bacterium Saccharomonospora marina type strain (XMU15(T)).</title>
        <authorList>
            <person name="Klenk H.P."/>
            <person name="Lu M."/>
            <person name="Lucas S."/>
            <person name="Lapidus A."/>
            <person name="Copeland A."/>
            <person name="Pitluck S."/>
            <person name="Goodwin L.A."/>
            <person name="Han C."/>
            <person name="Tapia R."/>
            <person name="Brambilla E.M."/>
            <person name="Potter G."/>
            <person name="Land M."/>
            <person name="Ivanova N."/>
            <person name="Rohde M."/>
            <person name="Goker M."/>
            <person name="Detter J.C."/>
            <person name="Li W.J."/>
            <person name="Kyrpides N.C."/>
            <person name="Woyke T."/>
        </authorList>
    </citation>
    <scope>NUCLEOTIDE SEQUENCE [LARGE SCALE GENOMIC DNA]</scope>
    <source>
        <strain evidence="2 3">XMU15</strain>
    </source>
</reference>
<keyword evidence="1" id="KW-0812">Transmembrane</keyword>
<keyword evidence="1" id="KW-1133">Transmembrane helix</keyword>